<dbReference type="SUPFAM" id="SSF56281">
    <property type="entry name" value="Metallo-hydrolase/oxidoreductase"/>
    <property type="match status" value="1"/>
</dbReference>
<accession>A0A379DF03</accession>
<organism evidence="6 7">
    <name type="scientific">Peptoniphilus indolicus</name>
    <dbReference type="NCBI Taxonomy" id="33030"/>
    <lineage>
        <taxon>Bacteria</taxon>
        <taxon>Bacillati</taxon>
        <taxon>Bacillota</taxon>
        <taxon>Tissierellia</taxon>
        <taxon>Tissierellales</taxon>
        <taxon>Peptoniphilaceae</taxon>
        <taxon>Peptoniphilus</taxon>
    </lineage>
</organism>
<dbReference type="Pfam" id="PF00753">
    <property type="entry name" value="Lactamase_B"/>
    <property type="match status" value="1"/>
</dbReference>
<dbReference type="InterPro" id="IPR001279">
    <property type="entry name" value="Metallo-B-lactamas"/>
</dbReference>
<evidence type="ECO:0000313" key="6">
    <source>
        <dbReference type="EMBL" id="SUB76135.1"/>
    </source>
</evidence>
<dbReference type="Proteomes" id="UP000254777">
    <property type="component" value="Unassembled WGS sequence"/>
</dbReference>
<evidence type="ECO:0000313" key="7">
    <source>
        <dbReference type="Proteomes" id="UP000254777"/>
    </source>
</evidence>
<evidence type="ECO:0000256" key="2">
    <source>
        <dbReference type="ARBA" id="ARBA00022723"/>
    </source>
</evidence>
<keyword evidence="4" id="KW-0862">Zinc</keyword>
<name>A0A379DF03_9FIRM</name>
<dbReference type="InterPro" id="IPR036866">
    <property type="entry name" value="RibonucZ/Hydroxyglut_hydro"/>
</dbReference>
<dbReference type="PANTHER" id="PTHR46233">
    <property type="entry name" value="HYDROXYACYLGLUTATHIONE HYDROLASE GLOC"/>
    <property type="match status" value="1"/>
</dbReference>
<keyword evidence="2" id="KW-0479">Metal-binding</keyword>
<dbReference type="InterPro" id="IPR051453">
    <property type="entry name" value="MBL_Glyoxalase_II"/>
</dbReference>
<evidence type="ECO:0000256" key="4">
    <source>
        <dbReference type="ARBA" id="ARBA00022833"/>
    </source>
</evidence>
<reference evidence="6 7" key="1">
    <citation type="submission" date="2018-06" db="EMBL/GenBank/DDBJ databases">
        <authorList>
            <consortium name="Pathogen Informatics"/>
            <person name="Doyle S."/>
        </authorList>
    </citation>
    <scope>NUCLEOTIDE SEQUENCE [LARGE SCALE GENOMIC DNA]</scope>
    <source>
        <strain evidence="6 7">NCTC11088</strain>
    </source>
</reference>
<dbReference type="Gene3D" id="3.60.15.10">
    <property type="entry name" value="Ribonuclease Z/Hydroxyacylglutathione hydrolase-like"/>
    <property type="match status" value="1"/>
</dbReference>
<dbReference type="RefSeq" id="WP_004821626.1">
    <property type="nucleotide sequence ID" value="NZ_UGTH01000001.1"/>
</dbReference>
<keyword evidence="3 6" id="KW-0378">Hydrolase</keyword>
<evidence type="ECO:0000259" key="5">
    <source>
        <dbReference type="SMART" id="SM00849"/>
    </source>
</evidence>
<dbReference type="EMBL" id="UGTH01000001">
    <property type="protein sequence ID" value="SUB76135.1"/>
    <property type="molecule type" value="Genomic_DNA"/>
</dbReference>
<evidence type="ECO:0000256" key="3">
    <source>
        <dbReference type="ARBA" id="ARBA00022801"/>
    </source>
</evidence>
<sequence>MERKFKILRLTLGSYATNCYILFSNKEAIIIDPAAEAEKIIKAIEDNNLKPIKILLTHAHPDHFGALDEVRNHFGLEAYISKNDEEMLERRSKELNRMLGINSYLKAEHYYSEGDIINFSGGDIRVLETPGHTPGGVCLLIDDILISGDTLFYGSIGRTDLPGGDYDTLMSSLKKLTNLNDNILVLPGHGQETQIGFEKIYNPFLQRL</sequence>
<protein>
    <submittedName>
        <fullName evidence="6">Hydroxyacylglutathione hydrolase</fullName>
    </submittedName>
</protein>
<dbReference type="GO" id="GO:0016787">
    <property type="term" value="F:hydrolase activity"/>
    <property type="evidence" value="ECO:0007669"/>
    <property type="project" value="UniProtKB-KW"/>
</dbReference>
<evidence type="ECO:0000256" key="1">
    <source>
        <dbReference type="ARBA" id="ARBA00001947"/>
    </source>
</evidence>
<gene>
    <name evidence="6" type="ORF">NCTC11088_01947</name>
</gene>
<feature type="domain" description="Metallo-beta-lactamase" evidence="5">
    <location>
        <begin position="16"/>
        <end position="189"/>
    </location>
</feature>
<dbReference type="CDD" id="cd06262">
    <property type="entry name" value="metallo-hydrolase-like_MBL-fold"/>
    <property type="match status" value="1"/>
</dbReference>
<proteinExistence type="predicted"/>
<dbReference type="AlphaFoldDB" id="A0A379DF03"/>
<dbReference type="PANTHER" id="PTHR46233:SF3">
    <property type="entry name" value="HYDROXYACYLGLUTATHIONE HYDROLASE GLOC"/>
    <property type="match status" value="1"/>
</dbReference>
<dbReference type="SMART" id="SM00849">
    <property type="entry name" value="Lactamase_B"/>
    <property type="match status" value="1"/>
</dbReference>
<comment type="cofactor">
    <cofactor evidence="1">
        <name>Zn(2+)</name>
        <dbReference type="ChEBI" id="CHEBI:29105"/>
    </cofactor>
</comment>
<dbReference type="GO" id="GO:0046872">
    <property type="term" value="F:metal ion binding"/>
    <property type="evidence" value="ECO:0007669"/>
    <property type="project" value="UniProtKB-KW"/>
</dbReference>